<keyword evidence="3" id="KW-0342">GTP-binding</keyword>
<dbReference type="InterPro" id="IPR006703">
    <property type="entry name" value="G_AIG1"/>
</dbReference>
<evidence type="ECO:0000313" key="8">
    <source>
        <dbReference type="RefSeq" id="XP_045570446.1"/>
    </source>
</evidence>
<keyword evidence="7" id="KW-1185">Reference proteome</keyword>
<dbReference type="SUPFAM" id="SSF52540">
    <property type="entry name" value="P-loop containing nucleoside triphosphate hydrolases"/>
    <property type="match status" value="4"/>
</dbReference>
<proteinExistence type="inferred from homology"/>
<dbReference type="PROSITE" id="PS51720">
    <property type="entry name" value="G_AIG1"/>
    <property type="match status" value="2"/>
</dbReference>
<evidence type="ECO:0000259" key="6">
    <source>
        <dbReference type="PROSITE" id="PS51720"/>
    </source>
</evidence>
<feature type="coiled-coil region" evidence="4">
    <location>
        <begin position="898"/>
        <end position="955"/>
    </location>
</feature>
<feature type="region of interest" description="Disordered" evidence="5">
    <location>
        <begin position="1"/>
        <end position="29"/>
    </location>
</feature>
<comment type="similarity">
    <text evidence="1">Belongs to the TRAFAC class TrmE-Era-EngA-EngB-Septin-like GTPase superfamily. AIG1/Toc34/Toc159-like paraseptin GTPase family. IAN subfamily.</text>
</comment>
<reference evidence="8" key="1">
    <citation type="submission" date="2025-08" db="UniProtKB">
        <authorList>
            <consortium name="RefSeq"/>
        </authorList>
    </citation>
    <scope>IDENTIFICATION</scope>
</reference>
<keyword evidence="2" id="KW-0547">Nucleotide-binding</keyword>
<keyword evidence="4" id="KW-0175">Coiled coil</keyword>
<dbReference type="RefSeq" id="XP_045570446.1">
    <property type="nucleotide sequence ID" value="XM_045714490.1"/>
</dbReference>
<dbReference type="PANTHER" id="PTHR10903">
    <property type="entry name" value="GTPASE, IMAP FAMILY MEMBER-RELATED"/>
    <property type="match status" value="1"/>
</dbReference>
<feature type="domain" description="AIG1-type G" evidence="6">
    <location>
        <begin position="701"/>
        <end position="902"/>
    </location>
</feature>
<dbReference type="Gene3D" id="3.40.50.300">
    <property type="entry name" value="P-loop containing nucleotide triphosphate hydrolases"/>
    <property type="match status" value="4"/>
</dbReference>
<dbReference type="PANTHER" id="PTHR10903:SF170">
    <property type="entry name" value="GTPASE IMAP FAMILY MEMBER 7"/>
    <property type="match status" value="1"/>
</dbReference>
<evidence type="ECO:0000256" key="3">
    <source>
        <dbReference type="ARBA" id="ARBA00023134"/>
    </source>
</evidence>
<dbReference type="GeneID" id="123724052"/>
<organism evidence="7 8">
    <name type="scientific">Salmo salar</name>
    <name type="common">Atlantic salmon</name>
    <dbReference type="NCBI Taxonomy" id="8030"/>
    <lineage>
        <taxon>Eukaryota</taxon>
        <taxon>Metazoa</taxon>
        <taxon>Chordata</taxon>
        <taxon>Craniata</taxon>
        <taxon>Vertebrata</taxon>
        <taxon>Euteleostomi</taxon>
        <taxon>Actinopterygii</taxon>
        <taxon>Neopterygii</taxon>
        <taxon>Teleostei</taxon>
        <taxon>Protacanthopterygii</taxon>
        <taxon>Salmoniformes</taxon>
        <taxon>Salmonidae</taxon>
        <taxon>Salmoninae</taxon>
        <taxon>Salmo</taxon>
    </lineage>
</organism>
<protein>
    <submittedName>
        <fullName evidence="8">GTPase IMAP family member 8-like</fullName>
    </submittedName>
</protein>
<accession>A0ABM3EH84</accession>
<evidence type="ECO:0000256" key="2">
    <source>
        <dbReference type="ARBA" id="ARBA00022741"/>
    </source>
</evidence>
<dbReference type="InterPro" id="IPR027417">
    <property type="entry name" value="P-loop_NTPase"/>
</dbReference>
<dbReference type="CDD" id="cd01852">
    <property type="entry name" value="AIG1"/>
    <property type="match status" value="1"/>
</dbReference>
<feature type="compositionally biased region" description="Basic and acidic residues" evidence="5">
    <location>
        <begin position="1"/>
        <end position="11"/>
    </location>
</feature>
<name>A0ABM3EH84_SALSA</name>
<feature type="domain" description="AIG1-type G" evidence="6">
    <location>
        <begin position="474"/>
        <end position="669"/>
    </location>
</feature>
<evidence type="ECO:0000256" key="1">
    <source>
        <dbReference type="ARBA" id="ARBA00008535"/>
    </source>
</evidence>
<evidence type="ECO:0000256" key="4">
    <source>
        <dbReference type="SAM" id="Coils"/>
    </source>
</evidence>
<evidence type="ECO:0000256" key="5">
    <source>
        <dbReference type="SAM" id="MobiDB-lite"/>
    </source>
</evidence>
<dbReference type="Proteomes" id="UP001652741">
    <property type="component" value="Chromosome ssa03"/>
</dbReference>
<gene>
    <name evidence="8" type="primary">LOC123724052</name>
</gene>
<evidence type="ECO:0000313" key="7">
    <source>
        <dbReference type="Proteomes" id="UP001652741"/>
    </source>
</evidence>
<sequence>MADSASFRDEVSNPGAQRRKSVDLLPPTMSESPTEIRIVMLGKNGSEKSVVGNLILDTMAFDPICVQSRCEKVRGQVEGRHIAVINTPDLLNPHMSHDKLSEDLRWCVTLSDPGPHVFLLVLQPEEFTQEEGDRIRTILDTLSDRSFDYSMVLTTHEDKRGHMDENHPLNQMVRACRGRQHLSDRTQLMADVDRIVKENGGDYLTCDVFEDTSDMKQGKDEIHRSKTDWSLKSSSEEELGKDVLEQGKSAQLGNWKKMREIGLTSINENLGEQSRSGEKYESQLRIVLLGRSDDKKKTVGNIILQQRASPGIGLSAGLFGKKQQCESASGKLKGKSVTVVKTPDFFALPVESLMQEMEKCKSLSAPGPHGVLLVLKPEEFTEENRNTFKLILSIFGKEAFKYSMVIITHHKGVTGNPHLRQMIEECGGRYHEMYKQGSDHEELTKKIEKMVEENEWRYLTSNEETTHDTMTPKAQRLNVVLCGRRGAGKTSTANAILGQTESSPKSSSSSVCVKREGEVCGRPVTLIELPALYGTPLTQEEVMRETFHCVSLCDSGVHAFLLVVPLGPITDEDKGELETIQKILSSRVNDFITVLFRQDNIPVDKTAVKFVEQNADTKQLIKMCGGRYKIFDALKIVNVKQTTELVAEIVKMMDQNRTCYTLYMYMEAKHQSELDQNRRIKDLEERIRNMSQGAELECSSTECIRVVLIGKTGNGKSASANTILGRKEFESKPSTDSVTTVCKKAVGKVDGRTVSVVDTPGLFDTTLSNKDVQQEIVKCVSLSAPGPHVFIIVLSIGRITQEELDTLDLIETTFGPRAGMFCLVLFTRGDDLENESIQDYIGNSKIAKLKKLIRDCGDRFHVFNNKDKTNHTQVTELLKKINKMVSMNKGSFYTNDMFQEAEAAIKQKQEAILKEREMEIKADMEKLKVNHETDMEKMKSKLEEERLKVQEERHLREKC</sequence>
<dbReference type="InterPro" id="IPR045058">
    <property type="entry name" value="GIMA/IAN/Toc"/>
</dbReference>
<dbReference type="Pfam" id="PF04548">
    <property type="entry name" value="AIG1"/>
    <property type="match status" value="4"/>
</dbReference>